<dbReference type="SMART" id="SM00934">
    <property type="entry name" value="OMPdecase"/>
    <property type="match status" value="1"/>
</dbReference>
<feature type="binding site" evidence="5">
    <location>
        <begin position="56"/>
        <end position="65"/>
    </location>
    <ligand>
        <name>substrate</name>
    </ligand>
</feature>
<feature type="binding site" evidence="5">
    <location>
        <position position="9"/>
    </location>
    <ligand>
        <name>substrate</name>
    </ligand>
</feature>
<comment type="similarity">
    <text evidence="5">Belongs to the OMP decarboxylase family. Type 1 subfamily.</text>
</comment>
<evidence type="ECO:0000256" key="2">
    <source>
        <dbReference type="ARBA" id="ARBA00022793"/>
    </source>
</evidence>
<feature type="binding site" evidence="5">
    <location>
        <position position="109"/>
    </location>
    <ligand>
        <name>substrate</name>
    </ligand>
</feature>
<feature type="active site" description="For OMPdecase activity" evidence="6">
    <location>
        <position position="56"/>
    </location>
</feature>
<dbReference type="GO" id="GO:0006207">
    <property type="term" value="P:'de novo' pyrimidine nucleobase biosynthetic process"/>
    <property type="evidence" value="ECO:0007669"/>
    <property type="project" value="InterPro"/>
</dbReference>
<dbReference type="GO" id="GO:0005829">
    <property type="term" value="C:cytosol"/>
    <property type="evidence" value="ECO:0007669"/>
    <property type="project" value="TreeGrafter"/>
</dbReference>
<dbReference type="AlphaFoldDB" id="F4FZB7"/>
<gene>
    <name evidence="5" type="primary">pyrF</name>
    <name evidence="9" type="ordered locus">Mcup_0318</name>
</gene>
<comment type="pathway">
    <text evidence="1 5">Pyrimidine metabolism; UMP biosynthesis via de novo pathway; UMP from orotate: step 2/2.</text>
</comment>
<dbReference type="SUPFAM" id="SSF51366">
    <property type="entry name" value="Ribulose-phoshate binding barrel"/>
    <property type="match status" value="1"/>
</dbReference>
<evidence type="ECO:0000256" key="4">
    <source>
        <dbReference type="ARBA" id="ARBA00023239"/>
    </source>
</evidence>
<dbReference type="HAMAP" id="MF_01200_A">
    <property type="entry name" value="OMPdecase_type1_A"/>
    <property type="match status" value="1"/>
</dbReference>
<feature type="domain" description="Orotidine 5'-phosphate decarboxylase" evidence="8">
    <location>
        <begin position="3"/>
        <end position="197"/>
    </location>
</feature>
<dbReference type="InterPro" id="IPR013785">
    <property type="entry name" value="Aldolase_TIM"/>
</dbReference>
<evidence type="ECO:0000256" key="6">
    <source>
        <dbReference type="PIRSR" id="PIRSR614732-1"/>
    </source>
</evidence>
<evidence type="ECO:0000256" key="5">
    <source>
        <dbReference type="HAMAP-Rule" id="MF_01200"/>
    </source>
</evidence>
<keyword evidence="4 5" id="KW-0456">Lyase</keyword>
<comment type="catalytic activity">
    <reaction evidence="5">
        <text>orotidine 5'-phosphate + H(+) = UMP + CO2</text>
        <dbReference type="Rhea" id="RHEA:11596"/>
        <dbReference type="ChEBI" id="CHEBI:15378"/>
        <dbReference type="ChEBI" id="CHEBI:16526"/>
        <dbReference type="ChEBI" id="CHEBI:57538"/>
        <dbReference type="ChEBI" id="CHEBI:57865"/>
        <dbReference type="EC" id="4.1.1.23"/>
    </reaction>
</comment>
<dbReference type="GeneID" id="10492512"/>
<dbReference type="Pfam" id="PF00215">
    <property type="entry name" value="OMPdecase"/>
    <property type="match status" value="1"/>
</dbReference>
<dbReference type="RefSeq" id="WP_013736924.1">
    <property type="nucleotide sequence ID" value="NC_015435.1"/>
</dbReference>
<dbReference type="InterPro" id="IPR047595">
    <property type="entry name" value="OMPdecase_arc"/>
</dbReference>
<feature type="binding site" evidence="5">
    <location>
        <begin position="158"/>
        <end position="168"/>
    </location>
    <ligand>
        <name>substrate</name>
    </ligand>
</feature>
<keyword evidence="2 5" id="KW-0210">Decarboxylase</keyword>
<dbReference type="UniPathway" id="UPA00070">
    <property type="reaction ID" value="UER00120"/>
</dbReference>
<evidence type="ECO:0000259" key="8">
    <source>
        <dbReference type="SMART" id="SM00934"/>
    </source>
</evidence>
<dbReference type="OrthoDB" id="94124at2157"/>
<feature type="binding site" evidence="5 7">
    <location>
        <position position="181"/>
    </location>
    <ligand>
        <name>substrate</name>
    </ligand>
</feature>
<keyword evidence="3 5" id="KW-0665">Pyrimidine biosynthesis</keyword>
<feature type="binding site" evidence="5 7">
    <location>
        <position position="28"/>
    </location>
    <ligand>
        <name>substrate</name>
    </ligand>
</feature>
<feature type="active site" description="For OMPdecase activity" evidence="6">
    <location>
        <position position="58"/>
    </location>
</feature>
<dbReference type="PANTHER" id="PTHR32119">
    <property type="entry name" value="OROTIDINE 5'-PHOSPHATE DECARBOXYLASE"/>
    <property type="match status" value="1"/>
</dbReference>
<dbReference type="PANTHER" id="PTHR32119:SF2">
    <property type="entry name" value="OROTIDINE 5'-PHOSPHATE DECARBOXYLASE"/>
    <property type="match status" value="1"/>
</dbReference>
<feature type="active site" description="Proton donor" evidence="5">
    <location>
        <position position="58"/>
    </location>
</feature>
<dbReference type="InterPro" id="IPR011060">
    <property type="entry name" value="RibuloseP-bd_barrel"/>
</dbReference>
<dbReference type="PATRIC" id="fig|1006006.8.peg.319"/>
<dbReference type="GO" id="GO:0004590">
    <property type="term" value="F:orotidine-5'-phosphate decarboxylase activity"/>
    <property type="evidence" value="ECO:0007669"/>
    <property type="project" value="UniProtKB-UniRule"/>
</dbReference>
<dbReference type="InterPro" id="IPR014732">
    <property type="entry name" value="OMPdecase"/>
</dbReference>
<accession>F4FZB7</accession>
<dbReference type="Gene3D" id="3.20.20.70">
    <property type="entry name" value="Aldolase class I"/>
    <property type="match status" value="1"/>
</dbReference>
<dbReference type="CDD" id="cd04725">
    <property type="entry name" value="OMP_decarboxylase_like"/>
    <property type="match status" value="1"/>
</dbReference>
<evidence type="ECO:0000256" key="3">
    <source>
        <dbReference type="ARBA" id="ARBA00022975"/>
    </source>
</evidence>
<dbReference type="HOGENOM" id="CLU_067069_2_0_2"/>
<dbReference type="GO" id="GO:0044205">
    <property type="term" value="P:'de novo' UMP biosynthetic process"/>
    <property type="evidence" value="ECO:0007669"/>
    <property type="project" value="UniProtKB-UniRule"/>
</dbReference>
<comment type="function">
    <text evidence="5">Catalyzes the decarboxylation of orotidine 5'-monophosphate (OMP) to uridine 5'-monophosphate (UMP).</text>
</comment>
<protein>
    <recommendedName>
        <fullName evidence="5">Orotidine 5'-phosphate decarboxylase</fullName>
        <ecNumber evidence="5">4.1.1.23</ecNumber>
    </recommendedName>
    <alternativeName>
        <fullName evidence="5">OMP decarboxylase</fullName>
        <shortName evidence="5">OMPDCase</shortName>
        <shortName evidence="5">OMPdecase</shortName>
    </alternativeName>
</protein>
<evidence type="ECO:0000313" key="9">
    <source>
        <dbReference type="EMBL" id="AEB94426.1"/>
    </source>
</evidence>
<sequence length="216" mass="23752">MKRIILSLDTPVPVETFERIVPHVGGVKVGWPLILSLGKEGLRRYLRQVDGLRIFDLKLADIDNTMKLIVNQLRDIGDAFIAHSFVGFEGSLSALASSGVDVFLVVSMSHEGWNDNFYPYLREVARKVNPKGLVAPATRPNILRKVREDFQSKIIVSPGVGAQGAKPGLALCNGANYEIVGRSIYQASDPVGALEEIYKTQEEVMRTCEGAKTVIE</sequence>
<feature type="active site" description="For OMPdecase activity" evidence="6">
    <location>
        <position position="61"/>
    </location>
</feature>
<dbReference type="eggNOG" id="arCOG00081">
    <property type="taxonomic scope" value="Archaea"/>
</dbReference>
<organism evidence="9 10">
    <name type="scientific">Metallosphaera cuprina (strain Ar-4)</name>
    <dbReference type="NCBI Taxonomy" id="1006006"/>
    <lineage>
        <taxon>Archaea</taxon>
        <taxon>Thermoproteota</taxon>
        <taxon>Thermoprotei</taxon>
        <taxon>Sulfolobales</taxon>
        <taxon>Sulfolobaceae</taxon>
        <taxon>Metallosphaera</taxon>
    </lineage>
</organism>
<dbReference type="KEGG" id="mcn:Mcup_0318"/>
<dbReference type="InterPro" id="IPR001754">
    <property type="entry name" value="OMPdeCOase_dom"/>
</dbReference>
<comment type="subunit">
    <text evidence="5">Homodimer.</text>
</comment>
<dbReference type="Proteomes" id="UP000007812">
    <property type="component" value="Chromosome"/>
</dbReference>
<evidence type="ECO:0000256" key="1">
    <source>
        <dbReference type="ARBA" id="ARBA00004861"/>
    </source>
</evidence>
<proteinExistence type="inferred from homology"/>
<evidence type="ECO:0000313" key="10">
    <source>
        <dbReference type="Proteomes" id="UP000007812"/>
    </source>
</evidence>
<reference evidence="9 10" key="1">
    <citation type="journal article" date="2011" name="J. Bacteriol.">
        <title>Complete genome sequence of Metallosphaera cuprina, a metal sulfide-oxidizing archaeon from a hot spring.</title>
        <authorList>
            <person name="Liu L.J."/>
            <person name="You X.Y."/>
            <person name="Zheng H."/>
            <person name="Wang S."/>
            <person name="Jiang C.Y."/>
            <person name="Liu S.J."/>
        </authorList>
    </citation>
    <scope>NUCLEOTIDE SEQUENCE [LARGE SCALE GENOMIC DNA]</scope>
    <source>
        <strain evidence="9 10">Ar-4</strain>
    </source>
</reference>
<feature type="binding site" evidence="5 7">
    <location>
        <position position="182"/>
    </location>
    <ligand>
        <name>substrate</name>
    </ligand>
</feature>
<dbReference type="EMBL" id="CP002656">
    <property type="protein sequence ID" value="AEB94426.1"/>
    <property type="molecule type" value="Genomic_DNA"/>
</dbReference>
<evidence type="ECO:0000256" key="7">
    <source>
        <dbReference type="PIRSR" id="PIRSR614732-2"/>
    </source>
</evidence>
<keyword evidence="10" id="KW-1185">Reference proteome</keyword>
<dbReference type="STRING" id="1006006.Mcup_0318"/>
<dbReference type="EC" id="4.1.1.23" evidence="5"/>
<name>F4FZB7_METCR</name>